<name>A0A1J4TP73_9BACT</name>
<dbReference type="GO" id="GO:0003677">
    <property type="term" value="F:DNA binding"/>
    <property type="evidence" value="ECO:0007669"/>
    <property type="project" value="UniProtKB-UniRule"/>
</dbReference>
<dbReference type="Pfam" id="PF21176">
    <property type="entry name" value="RecR_HhH"/>
    <property type="match status" value="1"/>
</dbReference>
<organism evidence="9 10">
    <name type="scientific">Candidatus Gottesmanbacteria bacterium CG1_02_37_22</name>
    <dbReference type="NCBI Taxonomy" id="1805209"/>
    <lineage>
        <taxon>Bacteria</taxon>
        <taxon>Candidatus Gottesmaniibacteriota</taxon>
    </lineage>
</organism>
<evidence type="ECO:0000256" key="7">
    <source>
        <dbReference type="HAMAP-Rule" id="MF_00017"/>
    </source>
</evidence>
<evidence type="ECO:0000256" key="5">
    <source>
        <dbReference type="ARBA" id="ARBA00023172"/>
    </source>
</evidence>
<keyword evidence="5 7" id="KW-0233">DNA recombination</keyword>
<dbReference type="InterPro" id="IPR023627">
    <property type="entry name" value="Rcmb_RecR"/>
</dbReference>
<dbReference type="Gene3D" id="3.30.60.80">
    <property type="match status" value="1"/>
</dbReference>
<dbReference type="NCBIfam" id="TIGR00615">
    <property type="entry name" value="recR"/>
    <property type="match status" value="1"/>
</dbReference>
<dbReference type="Pfam" id="PF21175">
    <property type="entry name" value="RecR_C"/>
    <property type="match status" value="1"/>
</dbReference>
<dbReference type="SUPFAM" id="SSF111304">
    <property type="entry name" value="Recombination protein RecR"/>
    <property type="match status" value="1"/>
</dbReference>
<keyword evidence="2 7" id="KW-0227">DNA damage</keyword>
<dbReference type="PANTHER" id="PTHR30446">
    <property type="entry name" value="RECOMBINATION PROTEIN RECR"/>
    <property type="match status" value="1"/>
</dbReference>
<protein>
    <recommendedName>
        <fullName evidence="7">Recombination protein RecR</fullName>
    </recommendedName>
</protein>
<dbReference type="PANTHER" id="PTHR30446:SF0">
    <property type="entry name" value="RECOMBINATION PROTEIN RECR"/>
    <property type="match status" value="1"/>
</dbReference>
<dbReference type="Gene3D" id="6.10.250.240">
    <property type="match status" value="1"/>
</dbReference>
<feature type="domain" description="Toprim" evidence="8">
    <location>
        <begin position="81"/>
        <end position="179"/>
    </location>
</feature>
<dbReference type="InterPro" id="IPR015967">
    <property type="entry name" value="Rcmb_RecR_Znf"/>
</dbReference>
<evidence type="ECO:0000256" key="3">
    <source>
        <dbReference type="ARBA" id="ARBA00022771"/>
    </source>
</evidence>
<gene>
    <name evidence="7" type="primary">recR</name>
    <name evidence="9" type="ORF">AUJ73_03675</name>
</gene>
<evidence type="ECO:0000256" key="1">
    <source>
        <dbReference type="ARBA" id="ARBA00022723"/>
    </source>
</evidence>
<dbReference type="Gene3D" id="3.40.1360.10">
    <property type="match status" value="1"/>
</dbReference>
<dbReference type="Pfam" id="PF02132">
    <property type="entry name" value="RecR_ZnF"/>
    <property type="match status" value="1"/>
</dbReference>
<accession>A0A1J4TP73</accession>
<evidence type="ECO:0000313" key="10">
    <source>
        <dbReference type="Proteomes" id="UP000183120"/>
    </source>
</evidence>
<evidence type="ECO:0000256" key="4">
    <source>
        <dbReference type="ARBA" id="ARBA00022833"/>
    </source>
</evidence>
<proteinExistence type="inferred from homology"/>
<sequence length="207" mass="23028">MQILPKSIGNLIDSFEKLPGIGPKSASRLTFYLLHVPQNMLDAFGQAVINLKKNTVYCSNCFNVGESDPCVICSDPGREEDVVCVVENPINILNLEKTGKFRGLYHVLHGVIDPLNNIGPDELKITELLARTRKGKIKELIIATNPNMEGEATAMYIKREIINQKENNPVIRRIDITRLANGLPIGADLEYADEITLSKAIEGRRVF</sequence>
<dbReference type="AlphaFoldDB" id="A0A1J4TP73"/>
<dbReference type="Pfam" id="PF13662">
    <property type="entry name" value="Toprim_4"/>
    <property type="match status" value="1"/>
</dbReference>
<dbReference type="InterPro" id="IPR006171">
    <property type="entry name" value="TOPRIM_dom"/>
</dbReference>
<evidence type="ECO:0000256" key="6">
    <source>
        <dbReference type="ARBA" id="ARBA00023204"/>
    </source>
</evidence>
<dbReference type="GO" id="GO:0006281">
    <property type="term" value="P:DNA repair"/>
    <property type="evidence" value="ECO:0007669"/>
    <property type="project" value="UniProtKB-UniRule"/>
</dbReference>
<dbReference type="SMART" id="SM00493">
    <property type="entry name" value="TOPRIM"/>
    <property type="match status" value="1"/>
</dbReference>
<feature type="zinc finger region" description="C4-type" evidence="7">
    <location>
        <begin position="58"/>
        <end position="73"/>
    </location>
</feature>
<dbReference type="GO" id="GO:0008270">
    <property type="term" value="F:zinc ion binding"/>
    <property type="evidence" value="ECO:0007669"/>
    <property type="project" value="UniProtKB-KW"/>
</dbReference>
<comment type="caution">
    <text evidence="9">The sequence shown here is derived from an EMBL/GenBank/DDBJ whole genome shotgun (WGS) entry which is preliminary data.</text>
</comment>
<dbReference type="InterPro" id="IPR000093">
    <property type="entry name" value="DNA_Rcmb_RecR"/>
</dbReference>
<keyword evidence="1 7" id="KW-0479">Metal-binding</keyword>
<dbReference type="HAMAP" id="MF_00017">
    <property type="entry name" value="RecR"/>
    <property type="match status" value="1"/>
</dbReference>
<comment type="similarity">
    <text evidence="7">Belongs to the RecR family.</text>
</comment>
<evidence type="ECO:0000313" key="9">
    <source>
        <dbReference type="EMBL" id="OIO13496.1"/>
    </source>
</evidence>
<evidence type="ECO:0000259" key="8">
    <source>
        <dbReference type="PROSITE" id="PS50880"/>
    </source>
</evidence>
<dbReference type="PROSITE" id="PS50880">
    <property type="entry name" value="TOPRIM"/>
    <property type="match status" value="1"/>
</dbReference>
<dbReference type="GO" id="GO:0006310">
    <property type="term" value="P:DNA recombination"/>
    <property type="evidence" value="ECO:0007669"/>
    <property type="project" value="UniProtKB-UniRule"/>
</dbReference>
<comment type="function">
    <text evidence="7">May play a role in DNA repair. It seems to be involved in an RecBC-independent recombinational process of DNA repair. It may act with RecF and RecO.</text>
</comment>
<reference evidence="9 10" key="1">
    <citation type="journal article" date="2016" name="Environ. Microbiol.">
        <title>Genomic resolution of a cold subsurface aquifer community provides metabolic insights for novel microbes adapted to high CO concentrations.</title>
        <authorList>
            <person name="Probst A.J."/>
            <person name="Castelle C.J."/>
            <person name="Singh A."/>
            <person name="Brown C.T."/>
            <person name="Anantharaman K."/>
            <person name="Sharon I."/>
            <person name="Hug L.A."/>
            <person name="Burstein D."/>
            <person name="Emerson J.B."/>
            <person name="Thomas B.C."/>
            <person name="Banfield J.F."/>
        </authorList>
    </citation>
    <scope>NUCLEOTIDE SEQUENCE [LARGE SCALE GENOMIC DNA]</scope>
    <source>
        <strain evidence="9">CG1_02_37_22</strain>
    </source>
</reference>
<dbReference type="CDD" id="cd01025">
    <property type="entry name" value="TOPRIM_recR"/>
    <property type="match status" value="1"/>
</dbReference>
<evidence type="ECO:0000256" key="2">
    <source>
        <dbReference type="ARBA" id="ARBA00022763"/>
    </source>
</evidence>
<keyword evidence="3 7" id="KW-0863">Zinc-finger</keyword>
<keyword evidence="4 7" id="KW-0862">Zinc</keyword>
<dbReference type="Gene3D" id="1.10.8.420">
    <property type="entry name" value="RecR Domain 1"/>
    <property type="match status" value="1"/>
</dbReference>
<dbReference type="Proteomes" id="UP000183120">
    <property type="component" value="Unassembled WGS sequence"/>
</dbReference>
<dbReference type="STRING" id="1805209.AUJ73_03675"/>
<dbReference type="InterPro" id="IPR034137">
    <property type="entry name" value="TOPRIM_RecR"/>
</dbReference>
<keyword evidence="6 7" id="KW-0234">DNA repair</keyword>
<dbReference type="EMBL" id="MNUY01000057">
    <property type="protein sequence ID" value="OIO13496.1"/>
    <property type="molecule type" value="Genomic_DNA"/>
</dbReference>